<name>A0A2V1K4V8_9BURK</name>
<dbReference type="InterPro" id="IPR032818">
    <property type="entry name" value="DedA-like"/>
</dbReference>
<dbReference type="PANTHER" id="PTHR30353">
    <property type="entry name" value="INNER MEMBRANE PROTEIN DEDA-RELATED"/>
    <property type="match status" value="1"/>
</dbReference>
<dbReference type="Proteomes" id="UP000245212">
    <property type="component" value="Unassembled WGS sequence"/>
</dbReference>
<dbReference type="Pfam" id="PF09335">
    <property type="entry name" value="VTT_dom"/>
    <property type="match status" value="1"/>
</dbReference>
<dbReference type="EMBL" id="QETA01000001">
    <property type="protein sequence ID" value="PWF25600.1"/>
    <property type="molecule type" value="Genomic_DNA"/>
</dbReference>
<feature type="transmembrane region" description="Helical" evidence="7">
    <location>
        <begin position="106"/>
        <end position="125"/>
    </location>
</feature>
<evidence type="ECO:0000256" key="4">
    <source>
        <dbReference type="ARBA" id="ARBA00022692"/>
    </source>
</evidence>
<reference evidence="10" key="1">
    <citation type="submission" date="2018-05" db="EMBL/GenBank/DDBJ databases">
        <authorList>
            <person name="Li Y."/>
        </authorList>
    </citation>
    <scope>NUCLEOTIDE SEQUENCE [LARGE SCALE GENOMIC DNA]</scope>
    <source>
        <strain evidence="10">3d-2-2</strain>
    </source>
</reference>
<protein>
    <recommendedName>
        <fullName evidence="8">VTT domain-containing protein</fullName>
    </recommendedName>
</protein>
<evidence type="ECO:0000256" key="5">
    <source>
        <dbReference type="ARBA" id="ARBA00022989"/>
    </source>
</evidence>
<gene>
    <name evidence="9" type="ORF">DD235_03730</name>
</gene>
<comment type="subcellular location">
    <subcellularLocation>
        <location evidence="1 7">Cell membrane</location>
        <topology evidence="1 7">Multi-pass membrane protein</topology>
    </subcellularLocation>
</comment>
<feature type="transmembrane region" description="Helical" evidence="7">
    <location>
        <begin position="178"/>
        <end position="199"/>
    </location>
</feature>
<keyword evidence="5 7" id="KW-1133">Transmembrane helix</keyword>
<feature type="transmembrane region" description="Helical" evidence="7">
    <location>
        <begin position="62"/>
        <end position="85"/>
    </location>
</feature>
<feature type="transmembrane region" description="Helical" evidence="7">
    <location>
        <begin position="145"/>
        <end position="166"/>
    </location>
</feature>
<evidence type="ECO:0000256" key="3">
    <source>
        <dbReference type="ARBA" id="ARBA00022475"/>
    </source>
</evidence>
<evidence type="ECO:0000259" key="8">
    <source>
        <dbReference type="Pfam" id="PF09335"/>
    </source>
</evidence>
<keyword evidence="10" id="KW-1185">Reference proteome</keyword>
<feature type="domain" description="VTT" evidence="8">
    <location>
        <begin position="39"/>
        <end position="163"/>
    </location>
</feature>
<dbReference type="InterPro" id="IPR032816">
    <property type="entry name" value="VTT_dom"/>
</dbReference>
<evidence type="ECO:0000256" key="1">
    <source>
        <dbReference type="ARBA" id="ARBA00004651"/>
    </source>
</evidence>
<dbReference type="GO" id="GO:0005886">
    <property type="term" value="C:plasma membrane"/>
    <property type="evidence" value="ECO:0007669"/>
    <property type="project" value="UniProtKB-SubCell"/>
</dbReference>
<keyword evidence="6 7" id="KW-0472">Membrane</keyword>
<proteinExistence type="inferred from homology"/>
<evidence type="ECO:0000256" key="6">
    <source>
        <dbReference type="ARBA" id="ARBA00023136"/>
    </source>
</evidence>
<evidence type="ECO:0000256" key="2">
    <source>
        <dbReference type="ARBA" id="ARBA00010792"/>
    </source>
</evidence>
<sequence>MDAYIDLISQFIEQNSAWAGPILGLIALGESLIVVGLFIPATALLLLAGGLVGSGELQAGPILAWGIAGAVAGDAISYFLGRWIGPGIQRRWPLNKQRTGVARARLFFSRYGFLAILLGRFLGPIRSTIPLVAGVMGMRHLPFQLANVLSAIAWVPLMLLPGWLAARGVAAAGGSQNVLMVAGTVMSILFGLWLFRAMIRPRQSVSVPGKK</sequence>
<accession>A0A2V1K4V8</accession>
<organism evidence="9 10">
    <name type="scientific">Corticimicrobacter populi</name>
    <dbReference type="NCBI Taxonomy" id="2175229"/>
    <lineage>
        <taxon>Bacteria</taxon>
        <taxon>Pseudomonadati</taxon>
        <taxon>Pseudomonadota</taxon>
        <taxon>Betaproteobacteria</taxon>
        <taxon>Burkholderiales</taxon>
        <taxon>Alcaligenaceae</taxon>
        <taxon>Corticimicrobacter</taxon>
    </lineage>
</organism>
<evidence type="ECO:0000313" key="10">
    <source>
        <dbReference type="Proteomes" id="UP000245212"/>
    </source>
</evidence>
<dbReference type="AlphaFoldDB" id="A0A2V1K4V8"/>
<comment type="similarity">
    <text evidence="2 7">Belongs to the DedA family.</text>
</comment>
<dbReference type="PANTHER" id="PTHR30353:SF15">
    <property type="entry name" value="INNER MEMBRANE PROTEIN YABI"/>
    <property type="match status" value="1"/>
</dbReference>
<feature type="transmembrane region" description="Helical" evidence="7">
    <location>
        <begin position="21"/>
        <end position="50"/>
    </location>
</feature>
<dbReference type="RefSeq" id="WP_109061009.1">
    <property type="nucleotide sequence ID" value="NZ_QETA01000001.1"/>
</dbReference>
<keyword evidence="4 7" id="KW-0812">Transmembrane</keyword>
<keyword evidence="3 7" id="KW-1003">Cell membrane</keyword>
<comment type="caution">
    <text evidence="9">The sequence shown here is derived from an EMBL/GenBank/DDBJ whole genome shotgun (WGS) entry which is preliminary data.</text>
</comment>
<evidence type="ECO:0000313" key="9">
    <source>
        <dbReference type="EMBL" id="PWF25600.1"/>
    </source>
</evidence>
<evidence type="ECO:0000256" key="7">
    <source>
        <dbReference type="RuleBase" id="RU367016"/>
    </source>
</evidence>